<gene>
    <name evidence="1" type="ORF">C8E03_108186</name>
</gene>
<evidence type="ECO:0000313" key="1">
    <source>
        <dbReference type="EMBL" id="PXV88459.1"/>
    </source>
</evidence>
<dbReference type="AlphaFoldDB" id="A0A318EPN8"/>
<evidence type="ECO:0008006" key="3">
    <source>
        <dbReference type="Google" id="ProtNLM"/>
    </source>
</evidence>
<name>A0A318EPN8_9FIRM</name>
<sequence length="108" mass="12134">MGTMIDEILEELTIELEVTEDSDIALLTSKIKGAIREVKLARKYKGKTDTYIEEDIQSYYSNIKNLAAYDFCLVGGEFQTSHSENGISRSFADRNDCFDGVLPIAEIN</sequence>
<proteinExistence type="predicted"/>
<reference evidence="1 2" key="1">
    <citation type="submission" date="2018-05" db="EMBL/GenBank/DDBJ databases">
        <title>Genomic Encyclopedia of Type Strains, Phase IV (KMG-IV): sequencing the most valuable type-strain genomes for metagenomic binning, comparative biology and taxonomic classification.</title>
        <authorList>
            <person name="Goeker M."/>
        </authorList>
    </citation>
    <scope>NUCLEOTIDE SEQUENCE [LARGE SCALE GENOMIC DNA]</scope>
    <source>
        <strain evidence="1 2">DSM 28816</strain>
    </source>
</reference>
<dbReference type="Proteomes" id="UP000247523">
    <property type="component" value="Unassembled WGS sequence"/>
</dbReference>
<dbReference type="EMBL" id="QICS01000008">
    <property type="protein sequence ID" value="PXV88459.1"/>
    <property type="molecule type" value="Genomic_DNA"/>
</dbReference>
<dbReference type="RefSeq" id="WP_110291450.1">
    <property type="nucleotide sequence ID" value="NZ_QICS01000008.1"/>
</dbReference>
<accession>A0A318EPN8</accession>
<evidence type="ECO:0000313" key="2">
    <source>
        <dbReference type="Proteomes" id="UP000247523"/>
    </source>
</evidence>
<comment type="caution">
    <text evidence="1">The sequence shown here is derived from an EMBL/GenBank/DDBJ whole genome shotgun (WGS) entry which is preliminary data.</text>
</comment>
<protein>
    <recommendedName>
        <fullName evidence="3">Phage gp6-like head-tail connector protein</fullName>
    </recommendedName>
</protein>
<organism evidence="1 2">
    <name type="scientific">Lachnotalea glycerini</name>
    <dbReference type="NCBI Taxonomy" id="1763509"/>
    <lineage>
        <taxon>Bacteria</taxon>
        <taxon>Bacillati</taxon>
        <taxon>Bacillota</taxon>
        <taxon>Clostridia</taxon>
        <taxon>Lachnospirales</taxon>
        <taxon>Lachnospiraceae</taxon>
        <taxon>Lachnotalea</taxon>
    </lineage>
</organism>